<feature type="transmembrane region" description="Helical" evidence="1">
    <location>
        <begin position="946"/>
        <end position="967"/>
    </location>
</feature>
<name>A0A956NCT5_UNCEI</name>
<dbReference type="Pfam" id="PF00873">
    <property type="entry name" value="ACR_tran"/>
    <property type="match status" value="1"/>
</dbReference>
<dbReference type="Gene3D" id="3.30.2090.10">
    <property type="entry name" value="Multidrug efflux transporter AcrB TolC docking domain, DN and DC subdomains"/>
    <property type="match status" value="2"/>
</dbReference>
<feature type="transmembrane region" description="Helical" evidence="1">
    <location>
        <begin position="871"/>
        <end position="891"/>
    </location>
</feature>
<gene>
    <name evidence="2" type="ORF">KDA27_13530</name>
</gene>
<dbReference type="PANTHER" id="PTHR32063:SF73">
    <property type="entry name" value="RND SUPERFAMILY EFFLUX PUMP PERMEASE COMPONENT 1"/>
    <property type="match status" value="1"/>
</dbReference>
<feature type="transmembrane region" description="Helical" evidence="1">
    <location>
        <begin position="979"/>
        <end position="1001"/>
    </location>
</feature>
<organism evidence="2 3">
    <name type="scientific">Eiseniibacteriota bacterium</name>
    <dbReference type="NCBI Taxonomy" id="2212470"/>
    <lineage>
        <taxon>Bacteria</taxon>
        <taxon>Candidatus Eiseniibacteriota</taxon>
    </lineage>
</organism>
<dbReference type="SUPFAM" id="SSF82714">
    <property type="entry name" value="Multidrug efflux transporter AcrB TolC docking domain, DN and DC subdomains"/>
    <property type="match status" value="2"/>
</dbReference>
<feature type="transmembrane region" description="Helical" evidence="1">
    <location>
        <begin position="383"/>
        <end position="407"/>
    </location>
</feature>
<feature type="transmembrane region" description="Helical" evidence="1">
    <location>
        <begin position="897"/>
        <end position="918"/>
    </location>
</feature>
<sequence length="1039" mass="114260">MHISENAIRRPVTVIVLTAALLVLGGVSFTRLKLDFLPQVDFPFVGVQVPYPNAVPAQVERDITRPIEEILSTLGGVKETFSYSSADGAFVGVEFEFGRNIDVLRMEVKERMEKVRPLLPADILPYDIFTFNSNDIPILVGRISSRGTDLSNSYDLLERRVINPISRVEGVGRVVVDGIAPKDVTIYLLLDQILAHSVDVSRLFQLLERNNIDLTLGDVRDGQNRMAVRALGQIRSIDELEVMQVNDAGVRLSDVAEIVYAEPVPNYYRRINGESAIAFEIQKASGANIVDVSRRVEHVLENIRQDPALAGVDVVLFFDQADEITASLKGLLQSGLFGSLLAIAILLVFLRNFRSTAVVGAAIPISVVGACVYLFLANRTLNVLTMMGLMLAVGMLVDNAIVVLESIHRRQEKGEAPRSAAERGSREVAVAVTASTLTSVIVFAPIVFGKGNELVVWLSEVGITISVTLVFSLLACLTLVPLLAARMGKIGTHREFGFLTRLRNGYLRTLGWTLRHPKKTAFLFVPLALLITVGAVKVSGFGPDDSGDKGIKQDNLYLRLEFPDNANVTRVRQYVDEIEPFLLAKRDTLGIESVYTFYQSNYAAMGLFFEDGTEVSEERIRDLRSWLRENMPTVAGVKYNFGRDDQNQGPGAKQLAVTLFGEDSDLLAEIGAEVQRRLALLPELKDVETDLADGGDEIRVRIDPARAGRFGVRSQNIAEILGLTFRGVPLKKIQSADREIDLGIVLEPSDRRSVEQLAEMPVHFEDGRSVRLGQIASFEFAKGPDTIQRRQQQASLTVRGAYEGEEFDEVVDQARALMSAVQLPAGYSWSFGREMQRTQEQQGQMGTNVLLALFCVYLVMAALFESFLHPLVIMFCVPFALLGVVWTLLLTGTPLNILAMIGVIILIGVVVNNGIVLLDHVNGLRRAGLSRDEAIREGCRDRFRPILMTASTTVLGLVPLAFGTAAIGDGYYYPLARAVMGGLTASTVLTLLLLPTFYVLAEDGVARLRQTIRWGMGRAPLPWRAVESGTVAPTYTRGQ</sequence>
<feature type="transmembrane region" description="Helical" evidence="1">
    <location>
        <begin position="454"/>
        <end position="484"/>
    </location>
</feature>
<feature type="transmembrane region" description="Helical" evidence="1">
    <location>
        <begin position="521"/>
        <end position="542"/>
    </location>
</feature>
<reference evidence="2" key="1">
    <citation type="submission" date="2020-04" db="EMBL/GenBank/DDBJ databases">
        <authorList>
            <person name="Zhang T."/>
        </authorList>
    </citation>
    <scope>NUCLEOTIDE SEQUENCE</scope>
    <source>
        <strain evidence="2">HKST-UBA02</strain>
    </source>
</reference>
<dbReference type="Gene3D" id="1.20.1640.10">
    <property type="entry name" value="Multidrug efflux transporter AcrB transmembrane domain"/>
    <property type="match status" value="2"/>
</dbReference>
<dbReference type="Gene3D" id="3.30.70.1320">
    <property type="entry name" value="Multidrug efflux transporter AcrB pore domain like"/>
    <property type="match status" value="1"/>
</dbReference>
<feature type="transmembrane region" description="Helical" evidence="1">
    <location>
        <begin position="330"/>
        <end position="350"/>
    </location>
</feature>
<dbReference type="Gene3D" id="3.30.70.1440">
    <property type="entry name" value="Multidrug efflux transporter AcrB pore domain"/>
    <property type="match status" value="1"/>
</dbReference>
<accession>A0A956NCT5</accession>
<keyword evidence="1" id="KW-0472">Membrane</keyword>
<reference evidence="2" key="2">
    <citation type="journal article" date="2021" name="Microbiome">
        <title>Successional dynamics and alternative stable states in a saline activated sludge microbial community over 9 years.</title>
        <authorList>
            <person name="Wang Y."/>
            <person name="Ye J."/>
            <person name="Ju F."/>
            <person name="Liu L."/>
            <person name="Boyd J.A."/>
            <person name="Deng Y."/>
            <person name="Parks D.H."/>
            <person name="Jiang X."/>
            <person name="Yin X."/>
            <person name="Woodcroft B.J."/>
            <person name="Tyson G.W."/>
            <person name="Hugenholtz P."/>
            <person name="Polz M.F."/>
            <person name="Zhang T."/>
        </authorList>
    </citation>
    <scope>NUCLEOTIDE SEQUENCE</scope>
    <source>
        <strain evidence="2">HKST-UBA02</strain>
    </source>
</reference>
<dbReference type="PRINTS" id="PR00702">
    <property type="entry name" value="ACRIFLAVINRP"/>
</dbReference>
<dbReference type="Proteomes" id="UP000739538">
    <property type="component" value="Unassembled WGS sequence"/>
</dbReference>
<dbReference type="SUPFAM" id="SSF82693">
    <property type="entry name" value="Multidrug efflux transporter AcrB pore domain, PN1, PN2, PC1 and PC2 subdomains"/>
    <property type="match status" value="2"/>
</dbReference>
<protein>
    <submittedName>
        <fullName evidence="2">Efflux RND transporter permease subunit</fullName>
    </submittedName>
</protein>
<dbReference type="InterPro" id="IPR027463">
    <property type="entry name" value="AcrB_DN_DC_subdom"/>
</dbReference>
<evidence type="ECO:0000313" key="2">
    <source>
        <dbReference type="EMBL" id="MCA9756819.1"/>
    </source>
</evidence>
<dbReference type="Gene3D" id="3.30.70.1430">
    <property type="entry name" value="Multidrug efflux transporter AcrB pore domain"/>
    <property type="match status" value="2"/>
</dbReference>
<feature type="transmembrane region" description="Helical" evidence="1">
    <location>
        <begin position="845"/>
        <end position="864"/>
    </location>
</feature>
<dbReference type="SUPFAM" id="SSF82866">
    <property type="entry name" value="Multidrug efflux transporter AcrB transmembrane domain"/>
    <property type="match status" value="2"/>
</dbReference>
<evidence type="ECO:0000256" key="1">
    <source>
        <dbReference type="SAM" id="Phobius"/>
    </source>
</evidence>
<dbReference type="GO" id="GO:0042910">
    <property type="term" value="F:xenobiotic transmembrane transporter activity"/>
    <property type="evidence" value="ECO:0007669"/>
    <property type="project" value="TreeGrafter"/>
</dbReference>
<feature type="transmembrane region" description="Helical" evidence="1">
    <location>
        <begin position="357"/>
        <end position="377"/>
    </location>
</feature>
<proteinExistence type="predicted"/>
<dbReference type="GO" id="GO:0005886">
    <property type="term" value="C:plasma membrane"/>
    <property type="evidence" value="ECO:0007669"/>
    <property type="project" value="TreeGrafter"/>
</dbReference>
<dbReference type="InterPro" id="IPR001036">
    <property type="entry name" value="Acrflvin-R"/>
</dbReference>
<comment type="caution">
    <text evidence="2">The sequence shown here is derived from an EMBL/GenBank/DDBJ whole genome shotgun (WGS) entry which is preliminary data.</text>
</comment>
<dbReference type="PANTHER" id="PTHR32063">
    <property type="match status" value="1"/>
</dbReference>
<feature type="transmembrane region" description="Helical" evidence="1">
    <location>
        <begin position="428"/>
        <end position="448"/>
    </location>
</feature>
<keyword evidence="1" id="KW-1133">Transmembrane helix</keyword>
<evidence type="ECO:0000313" key="3">
    <source>
        <dbReference type="Proteomes" id="UP000739538"/>
    </source>
</evidence>
<keyword evidence="1" id="KW-0812">Transmembrane</keyword>
<dbReference type="AlphaFoldDB" id="A0A956NCT5"/>
<dbReference type="EMBL" id="JAGQHS010000068">
    <property type="protein sequence ID" value="MCA9756819.1"/>
    <property type="molecule type" value="Genomic_DNA"/>
</dbReference>